<sequence>MINLLDSYNRIKSGALGDYSIEQVAAWIQKNIMLGGRKVSFKGREYQERILESTAPLIAVKKCSQVGISELMLMRNLALMDIIDGFKIIHTLPSAVFAQRVMKTRVDPLIQGSEYVKAKINKNLDNASVKQMGNSLLYLGGTNTDAGVISTPADAIVVDELDFSVIENVEKLQSRLTASKYRWWNYVSTPTVPNFGIDAQFNATKRHYSYCKCTHCNNWFLPDYLQHVRIPDYDGDLLAITKNDLGSIRWREATLFCPHCHKPADLSIENRSWVCENPMDAGFDGEGFQINPTDAPEIISMSDLVLWSTRFGRKVNFVNYHLGQTMEDEDTGINDRDLDIMESVGQQPLQGFKVFGLDMGTVCHLTVAITDGQGRMTVIGLHTIHYTVLEEELQRYILQYRPTTIVADSQPYVETIHRLQQSIYNLYGSVYVTSKNLEAFKVIDREEDKQKTLLDVRQVNVNRNVALNTLMSEIRNGSIGIVRNSEMETFRTHLKDMKRTASNYGVFTGDGDNAEPDSYTWVKTSGNDHYHHSLLYCYIASQMVHHLPQGRIALPPFFSSFKVR</sequence>
<comment type="caution">
    <text evidence="2">The sequence shown here is derived from an EMBL/GenBank/DDBJ whole genome shotgun (WGS) entry which is preliminary data.</text>
</comment>
<name>A0A7X2KZ04_9NEIS</name>
<dbReference type="Proteomes" id="UP000486297">
    <property type="component" value="Unassembled WGS sequence"/>
</dbReference>
<dbReference type="InterPro" id="IPR027417">
    <property type="entry name" value="P-loop_NTPase"/>
</dbReference>
<dbReference type="EMBL" id="WJXO01000001">
    <property type="protein sequence ID" value="MRN38597.1"/>
    <property type="molecule type" value="Genomic_DNA"/>
</dbReference>
<gene>
    <name evidence="2" type="ORF">GJU80_08950</name>
</gene>
<dbReference type="RefSeq" id="WP_095502966.1">
    <property type="nucleotide sequence ID" value="NZ_WJXO01000001.1"/>
</dbReference>
<protein>
    <recommendedName>
        <fullName evidence="1">Phage terminase large subunit GpA ATPase domain-containing protein</fullName>
    </recommendedName>
</protein>
<dbReference type="Gene3D" id="3.40.50.300">
    <property type="entry name" value="P-loop containing nucleotide triphosphate hydrolases"/>
    <property type="match status" value="1"/>
</dbReference>
<organism evidence="2 3">
    <name type="scientific">Neisseria brasiliensis</name>
    <dbReference type="NCBI Taxonomy" id="2666100"/>
    <lineage>
        <taxon>Bacteria</taxon>
        <taxon>Pseudomonadati</taxon>
        <taxon>Pseudomonadota</taxon>
        <taxon>Betaproteobacteria</taxon>
        <taxon>Neisseriales</taxon>
        <taxon>Neisseriaceae</taxon>
        <taxon>Neisseria</taxon>
    </lineage>
</organism>
<dbReference type="Pfam" id="PF05876">
    <property type="entry name" value="GpA_ATPase"/>
    <property type="match status" value="1"/>
</dbReference>
<proteinExistence type="predicted"/>
<reference evidence="2" key="1">
    <citation type="journal article" name="Emerg. Infect. Dis.">
        <title>Two cases of a newly characterized neisseria species.</title>
        <authorList>
            <person name="Mustapha M."/>
            <person name="Lemos A.P.S."/>
            <person name="Harrison L.H."/>
            <person name="Vantyne D."/>
            <person name="Sacchi C.T."/>
        </authorList>
    </citation>
    <scope>NUCLEOTIDE SEQUENCE</scope>
    <source>
        <strain evidence="2">N.95.16</strain>
    </source>
</reference>
<dbReference type="AlphaFoldDB" id="A0A7X2KZ04"/>
<evidence type="ECO:0000313" key="3">
    <source>
        <dbReference type="Proteomes" id="UP000486297"/>
    </source>
</evidence>
<dbReference type="GO" id="GO:0016887">
    <property type="term" value="F:ATP hydrolysis activity"/>
    <property type="evidence" value="ECO:0007669"/>
    <property type="project" value="InterPro"/>
</dbReference>
<accession>A0A7X2KZ04</accession>
<dbReference type="InterPro" id="IPR046453">
    <property type="entry name" value="GpA_ATPase"/>
</dbReference>
<evidence type="ECO:0000259" key="1">
    <source>
        <dbReference type="Pfam" id="PF05876"/>
    </source>
</evidence>
<feature type="domain" description="Phage terminase large subunit GpA ATPase" evidence="1">
    <location>
        <begin position="49"/>
        <end position="262"/>
    </location>
</feature>
<evidence type="ECO:0000313" key="2">
    <source>
        <dbReference type="EMBL" id="MRN38597.1"/>
    </source>
</evidence>
<keyword evidence="3" id="KW-1185">Reference proteome</keyword>